<dbReference type="Pfam" id="PF17658">
    <property type="entry name" value="DUF5520"/>
    <property type="match status" value="1"/>
</dbReference>
<dbReference type="PANTHER" id="PTHR47509">
    <property type="entry name" value="MCG1612"/>
    <property type="match status" value="1"/>
</dbReference>
<dbReference type="Ensembl" id="ENSSSUT00005005799.1">
    <property type="protein sequence ID" value="ENSSSUP00005005019.1"/>
    <property type="gene ID" value="ENSSSUG00005003279.1"/>
</dbReference>
<protein>
    <submittedName>
        <fullName evidence="2">Chromosome 10 open reading frame 120</fullName>
    </submittedName>
</protein>
<accession>A0A673T7X1</accession>
<dbReference type="InterPro" id="IPR040721">
    <property type="entry name" value="DUF5520"/>
</dbReference>
<feature type="compositionally biased region" description="Basic and acidic residues" evidence="1">
    <location>
        <begin position="222"/>
        <end position="232"/>
    </location>
</feature>
<evidence type="ECO:0000313" key="2">
    <source>
        <dbReference type="Ensembl" id="ENSSSUP00005005019.1"/>
    </source>
</evidence>
<evidence type="ECO:0000313" key="3">
    <source>
        <dbReference type="Proteomes" id="UP000472268"/>
    </source>
</evidence>
<evidence type="ECO:0000256" key="1">
    <source>
        <dbReference type="SAM" id="MobiDB-lite"/>
    </source>
</evidence>
<proteinExistence type="predicted"/>
<feature type="region of interest" description="Disordered" evidence="1">
    <location>
        <begin position="182"/>
        <end position="232"/>
    </location>
</feature>
<dbReference type="OMA" id="MNVVFKS"/>
<reference evidence="2" key="2">
    <citation type="submission" date="2025-08" db="UniProtKB">
        <authorList>
            <consortium name="Ensembl"/>
        </authorList>
    </citation>
    <scope>IDENTIFICATION</scope>
</reference>
<reference evidence="2 3" key="1">
    <citation type="submission" date="2019-05" db="EMBL/GenBank/DDBJ databases">
        <title>A Chromosome-scale Meerkat (S. suricatta) Genome Assembly.</title>
        <authorList>
            <person name="Dudchenko O."/>
            <person name="Lieberman Aiden E."/>
            <person name="Tung J."/>
            <person name="Barreiro L.B."/>
            <person name="Clutton-Brock T.H."/>
        </authorList>
    </citation>
    <scope>NUCLEOTIDE SEQUENCE [LARGE SCALE GENOMIC DNA]</scope>
</reference>
<dbReference type="Proteomes" id="UP000472268">
    <property type="component" value="Chromosome 2"/>
</dbReference>
<gene>
    <name evidence="2" type="primary">C2H10orf120</name>
</gene>
<dbReference type="PANTHER" id="PTHR47509:SF1">
    <property type="entry name" value="RIKEN CDNA 4933402N03 GENE"/>
    <property type="match status" value="1"/>
</dbReference>
<name>A0A673T7X1_SURSU</name>
<sequence length="329" mass="37950">MGEGLPERWETETPRKEGCRRPGEKEWSASQIVQHSDSFWEKSRLRCQCGLCSTSPLRVWTKFYTSDPRIALGKYSPLEKEILRLGGVHTAATRRFLTHKQEEERKALRELQALSSDYKRALESRPPHRNPCATCRPLEKIWTAKVVVPAEEFRMPSREQLTVIRHIERMRLARAPQSKRLLPHMERSKGSSLLPRGDLGPTAKEKAREDDEDAGFYDDAAQGERGEAENQATRRREIKMKVIFKSEEPKKRTTHHPNDRKPFFPTKKVERSIAGLTNRNLLHLAEFPGDLMRMSQDLISRGAHPTGVTKASLVGEDRVWKGYRYKAPY</sequence>
<reference evidence="2" key="3">
    <citation type="submission" date="2025-09" db="UniProtKB">
        <authorList>
            <consortium name="Ensembl"/>
        </authorList>
    </citation>
    <scope>IDENTIFICATION</scope>
</reference>
<keyword evidence="3" id="KW-1185">Reference proteome</keyword>
<dbReference type="AlphaFoldDB" id="A0A673T7X1"/>
<feature type="region of interest" description="Disordered" evidence="1">
    <location>
        <begin position="1"/>
        <end position="27"/>
    </location>
</feature>
<organism evidence="2 3">
    <name type="scientific">Suricata suricatta</name>
    <name type="common">Meerkat</name>
    <dbReference type="NCBI Taxonomy" id="37032"/>
    <lineage>
        <taxon>Eukaryota</taxon>
        <taxon>Metazoa</taxon>
        <taxon>Chordata</taxon>
        <taxon>Craniata</taxon>
        <taxon>Vertebrata</taxon>
        <taxon>Euteleostomi</taxon>
        <taxon>Mammalia</taxon>
        <taxon>Eutheria</taxon>
        <taxon>Laurasiatheria</taxon>
        <taxon>Carnivora</taxon>
        <taxon>Feliformia</taxon>
        <taxon>Herpestidae</taxon>
        <taxon>Suricata</taxon>
    </lineage>
</organism>